<dbReference type="InterPro" id="IPR000600">
    <property type="entry name" value="ROK"/>
</dbReference>
<evidence type="ECO:0000313" key="3">
    <source>
        <dbReference type="Proteomes" id="UP000772566"/>
    </source>
</evidence>
<dbReference type="EMBL" id="JABZGT010000053">
    <property type="protein sequence ID" value="MBF4808923.1"/>
    <property type="molecule type" value="Genomic_DNA"/>
</dbReference>
<dbReference type="Pfam" id="PF00480">
    <property type="entry name" value="ROK"/>
    <property type="match status" value="1"/>
</dbReference>
<dbReference type="PANTHER" id="PTHR18964">
    <property type="entry name" value="ROK (REPRESSOR, ORF, KINASE) FAMILY"/>
    <property type="match status" value="1"/>
</dbReference>
<dbReference type="SUPFAM" id="SSF53067">
    <property type="entry name" value="Actin-like ATPase domain"/>
    <property type="match status" value="1"/>
</dbReference>
<evidence type="ECO:0000256" key="1">
    <source>
        <dbReference type="ARBA" id="ARBA00006479"/>
    </source>
</evidence>
<dbReference type="InterPro" id="IPR049874">
    <property type="entry name" value="ROK_cs"/>
</dbReference>
<comment type="caution">
    <text evidence="2">The sequence shown here is derived from an EMBL/GenBank/DDBJ whole genome shotgun (WGS) entry which is preliminary data.</text>
</comment>
<dbReference type="PROSITE" id="PS01125">
    <property type="entry name" value="ROK"/>
    <property type="match status" value="1"/>
</dbReference>
<dbReference type="InterPro" id="IPR043129">
    <property type="entry name" value="ATPase_NBD"/>
</dbReference>
<protein>
    <submittedName>
        <fullName evidence="2">ROK family protein</fullName>
    </submittedName>
</protein>
<sequence length="329" mass="33255">MDSKFVSPTHVCAVDIGGTKIACGIVTLNGTDAPNVQSVKKVPTNAKEGGKQVLATVLQAIREALARAEELGLTISGVGISSAGVVDPRTGDITYANELMPGWGGTALGSAVTSEFGLPCSVLNDVHAHALGEARHGAGHGKDSVLTVAVGTGIGGAFVNHGILMLGAHDEAGHIGHVATPAAAGVDCPCGGTSHLEPVSAGPGIIREYVRLGGSDTLEDGSALDGAEIDRRALAGEKIAQAAEERSGRALGEVLGSMCNMLDPSVIILSGSVAECGKYWHEALEAAFKLQAMPPVQATPLVKGTLGGEAPLIGAAENLVLPGYLETRL</sequence>
<reference evidence="2" key="1">
    <citation type="submission" date="2020-04" db="EMBL/GenBank/DDBJ databases">
        <title>Deep metagenomics examines the oral microbiome during advanced dental caries in children, revealing novel taxa and co-occurrences with host molecules.</title>
        <authorList>
            <person name="Baker J.L."/>
            <person name="Morton J.T."/>
            <person name="Dinis M."/>
            <person name="Alvarez R."/>
            <person name="Tran N.C."/>
            <person name="Knight R."/>
            <person name="Edlund A."/>
        </authorList>
    </citation>
    <scope>NUCLEOTIDE SEQUENCE</scope>
    <source>
        <strain evidence="2">JCVI_22A_bin.2</strain>
    </source>
</reference>
<evidence type="ECO:0000313" key="2">
    <source>
        <dbReference type="EMBL" id="MBF4808923.1"/>
    </source>
</evidence>
<dbReference type="Gene3D" id="3.30.420.40">
    <property type="match status" value="2"/>
</dbReference>
<organism evidence="2 3">
    <name type="scientific">Lancefieldella parvula</name>
    <dbReference type="NCBI Taxonomy" id="1382"/>
    <lineage>
        <taxon>Bacteria</taxon>
        <taxon>Bacillati</taxon>
        <taxon>Actinomycetota</taxon>
        <taxon>Coriobacteriia</taxon>
        <taxon>Coriobacteriales</taxon>
        <taxon>Atopobiaceae</taxon>
        <taxon>Lancefieldella</taxon>
    </lineage>
</organism>
<comment type="similarity">
    <text evidence="1">Belongs to the ROK (NagC/XylR) family.</text>
</comment>
<proteinExistence type="inferred from homology"/>
<dbReference type="Proteomes" id="UP000772566">
    <property type="component" value="Unassembled WGS sequence"/>
</dbReference>
<gene>
    <name evidence="2" type="ORF">HXK23_01650</name>
</gene>
<accession>A0A930YPC8</accession>
<dbReference type="AlphaFoldDB" id="A0A930YPC8"/>
<name>A0A930YPC8_9ACTN</name>
<dbReference type="PANTHER" id="PTHR18964:SF169">
    <property type="entry name" value="N-ACETYLMANNOSAMINE KINASE"/>
    <property type="match status" value="1"/>
</dbReference>